<dbReference type="Pfam" id="PF04515">
    <property type="entry name" value="Choline_transpo"/>
    <property type="match status" value="1"/>
</dbReference>
<feature type="transmembrane region" description="Helical" evidence="6">
    <location>
        <begin position="141"/>
        <end position="162"/>
    </location>
</feature>
<feature type="transmembrane region" description="Helical" evidence="6">
    <location>
        <begin position="476"/>
        <end position="495"/>
    </location>
</feature>
<accession>A0AA38J363</accession>
<dbReference type="Proteomes" id="UP001168821">
    <property type="component" value="Unassembled WGS sequence"/>
</dbReference>
<proteinExistence type="inferred from homology"/>
<sequence length="543" mass="61345">MGSSSSIMRPEELIEFRKLNTTIENVEVPARAENRVVTDKKGFVFFGIAILLLIPCLVYTLMTVDTRLMTHDTDNCGNFCGLNNSRRPRVPCSGKDFRSKPDVDGNGECTKLLFRNEFRSLGGRSYTLDFKELMGESESVWWRYVLAIFFTIVLGVLTLVLLRFAPAPFVWGILTISMLGLLAITGYHWVLYFQNDEISWPPREQVPLASVIFWTIFCFIMMVILLVVSKRIGLVIQLYKETTKVLAAMPSIVFFPIFIAFIQIIVFIAAIVTTFWMLFAQKLTKEGPNLYTYQLSGIAIFTIVFNVIVASWVMRFIAGIQYMTIAGSVAQWYFSRNKDQLNSPVWTSFKITLKYHLGTIAFGSFLMTLFAVVKILLKIIFRNACCKCFMKLCCNNAEMLLKFLSGNSYIQTAIHGQSFLRSAKRATKLLLKNLANIVVISCAGDFILGVIIALVAVLASAISFALFKDTHDPKEATSICFVINIVIICVIFGTFQTIIDTLFICFCEDSIMNDGISRPYYMSRGLMEFIENSKKGQPQPVTE</sequence>
<reference evidence="7" key="1">
    <citation type="journal article" date="2023" name="G3 (Bethesda)">
        <title>Whole genome assemblies of Zophobas morio and Tenebrio molitor.</title>
        <authorList>
            <person name="Kaur S."/>
            <person name="Stinson S.A."/>
            <person name="diCenzo G.C."/>
        </authorList>
    </citation>
    <scope>NUCLEOTIDE SEQUENCE</scope>
    <source>
        <strain evidence="7">QUZm001</strain>
    </source>
</reference>
<dbReference type="PANTHER" id="PTHR12385:SF96">
    <property type="entry name" value="CHOLINE TRANSPORTER-LIKE PROTEIN"/>
    <property type="match status" value="1"/>
</dbReference>
<comment type="similarity">
    <text evidence="2 6">Belongs to the CTL (choline transporter-like) family.</text>
</comment>
<feature type="transmembrane region" description="Helical" evidence="6">
    <location>
        <begin position="291"/>
        <end position="309"/>
    </location>
</feature>
<keyword evidence="5 6" id="KW-0472">Membrane</keyword>
<dbReference type="PANTHER" id="PTHR12385">
    <property type="entry name" value="CHOLINE TRANSPORTER-LIKE (SLC FAMILY 44)"/>
    <property type="match status" value="1"/>
</dbReference>
<comment type="subcellular location">
    <subcellularLocation>
        <location evidence="6">Cell membrane</location>
        <topology evidence="6">Multi-pass membrane protein</topology>
    </subcellularLocation>
    <subcellularLocation>
        <location evidence="1">Membrane</location>
        <topology evidence="1">Multi-pass membrane protein</topology>
    </subcellularLocation>
</comment>
<dbReference type="InterPro" id="IPR007603">
    <property type="entry name" value="Choline_transptr-like"/>
</dbReference>
<evidence type="ECO:0000256" key="1">
    <source>
        <dbReference type="ARBA" id="ARBA00004141"/>
    </source>
</evidence>
<evidence type="ECO:0000256" key="4">
    <source>
        <dbReference type="ARBA" id="ARBA00022989"/>
    </source>
</evidence>
<evidence type="ECO:0000256" key="2">
    <source>
        <dbReference type="ARBA" id="ARBA00007168"/>
    </source>
</evidence>
<evidence type="ECO:0000313" key="8">
    <source>
        <dbReference type="Proteomes" id="UP001168821"/>
    </source>
</evidence>
<comment type="function">
    <text evidence="6">Choline transporter.</text>
</comment>
<keyword evidence="8" id="KW-1185">Reference proteome</keyword>
<comment type="caution">
    <text evidence="7">The sequence shown here is derived from an EMBL/GenBank/DDBJ whole genome shotgun (WGS) entry which is preliminary data.</text>
</comment>
<evidence type="ECO:0000256" key="5">
    <source>
        <dbReference type="ARBA" id="ARBA00023136"/>
    </source>
</evidence>
<evidence type="ECO:0000313" key="7">
    <source>
        <dbReference type="EMBL" id="KAJ3663734.1"/>
    </source>
</evidence>
<feature type="transmembrane region" description="Helical" evidence="6">
    <location>
        <begin position="169"/>
        <end position="191"/>
    </location>
</feature>
<name>A0AA38J363_9CUCU</name>
<dbReference type="EMBL" id="JALNTZ010000002">
    <property type="protein sequence ID" value="KAJ3663734.1"/>
    <property type="molecule type" value="Genomic_DNA"/>
</dbReference>
<dbReference type="AlphaFoldDB" id="A0AA38J363"/>
<protein>
    <recommendedName>
        <fullName evidence="6">Choline transporter-like protein</fullName>
    </recommendedName>
</protein>
<feature type="transmembrane region" description="Helical" evidence="6">
    <location>
        <begin position="316"/>
        <end position="335"/>
    </location>
</feature>
<evidence type="ECO:0000256" key="6">
    <source>
        <dbReference type="RuleBase" id="RU368066"/>
    </source>
</evidence>
<feature type="transmembrane region" description="Helical" evidence="6">
    <location>
        <begin position="253"/>
        <end position="279"/>
    </location>
</feature>
<feature type="transmembrane region" description="Helical" evidence="6">
    <location>
        <begin position="355"/>
        <end position="377"/>
    </location>
</feature>
<keyword evidence="4 6" id="KW-1133">Transmembrane helix</keyword>
<gene>
    <name evidence="7" type="ORF">Zmor_007961</name>
</gene>
<dbReference type="GO" id="GO:0005886">
    <property type="term" value="C:plasma membrane"/>
    <property type="evidence" value="ECO:0007669"/>
    <property type="project" value="UniProtKB-SubCell"/>
</dbReference>
<keyword evidence="3 6" id="KW-0812">Transmembrane</keyword>
<feature type="transmembrane region" description="Helical" evidence="6">
    <location>
        <begin position="211"/>
        <end position="232"/>
    </location>
</feature>
<feature type="transmembrane region" description="Helical" evidence="6">
    <location>
        <begin position="434"/>
        <end position="464"/>
    </location>
</feature>
<dbReference type="GO" id="GO:0022857">
    <property type="term" value="F:transmembrane transporter activity"/>
    <property type="evidence" value="ECO:0007669"/>
    <property type="project" value="UniProtKB-UniRule"/>
</dbReference>
<feature type="transmembrane region" description="Helical" evidence="6">
    <location>
        <begin position="43"/>
        <end position="62"/>
    </location>
</feature>
<organism evidence="7 8">
    <name type="scientific">Zophobas morio</name>
    <dbReference type="NCBI Taxonomy" id="2755281"/>
    <lineage>
        <taxon>Eukaryota</taxon>
        <taxon>Metazoa</taxon>
        <taxon>Ecdysozoa</taxon>
        <taxon>Arthropoda</taxon>
        <taxon>Hexapoda</taxon>
        <taxon>Insecta</taxon>
        <taxon>Pterygota</taxon>
        <taxon>Neoptera</taxon>
        <taxon>Endopterygota</taxon>
        <taxon>Coleoptera</taxon>
        <taxon>Polyphaga</taxon>
        <taxon>Cucujiformia</taxon>
        <taxon>Tenebrionidae</taxon>
        <taxon>Zophobas</taxon>
    </lineage>
</organism>
<evidence type="ECO:0000256" key="3">
    <source>
        <dbReference type="ARBA" id="ARBA00022692"/>
    </source>
</evidence>